<sequence length="150" mass="16552">MSDPYTDETFKDNVFLIEKTVKGALFANNVVYTVGNIVHNREKSDDAVSGDAQKNNLVFFKNNLFRREFAWMSDPFTVTGTVVADPAFVRAGGDSIEDYIPKNKQACSTGIALQKLPSDEVGLMGGFDLKYDLFGNEIDLSKPFIGAIKP</sequence>
<keyword evidence="2" id="KW-1185">Reference proteome</keyword>
<evidence type="ECO:0000313" key="2">
    <source>
        <dbReference type="Proteomes" id="UP000346198"/>
    </source>
</evidence>
<organism evidence="1 2">
    <name type="scientific">Pontiella sulfatireligans</name>
    <dbReference type="NCBI Taxonomy" id="2750658"/>
    <lineage>
        <taxon>Bacteria</taxon>
        <taxon>Pseudomonadati</taxon>
        <taxon>Kiritimatiellota</taxon>
        <taxon>Kiritimatiellia</taxon>
        <taxon>Kiritimatiellales</taxon>
        <taxon>Pontiellaceae</taxon>
        <taxon>Pontiella</taxon>
    </lineage>
</organism>
<reference evidence="1 2" key="1">
    <citation type="submission" date="2019-04" db="EMBL/GenBank/DDBJ databases">
        <authorList>
            <person name="Van Vliet M D."/>
        </authorList>
    </citation>
    <scope>NUCLEOTIDE SEQUENCE [LARGE SCALE GENOMIC DNA]</scope>
    <source>
        <strain evidence="1 2">F21</strain>
    </source>
</reference>
<proteinExistence type="predicted"/>
<dbReference type="RefSeq" id="WP_136059632.1">
    <property type="nucleotide sequence ID" value="NZ_CAAHFH010000001.1"/>
</dbReference>
<protein>
    <submittedName>
        <fullName evidence="1">Uncharacterized protein</fullName>
    </submittedName>
</protein>
<name>A0A6C2UFB2_9BACT</name>
<dbReference type="AlphaFoldDB" id="A0A6C2UFB2"/>
<gene>
    <name evidence="1" type="ORF">SCARR_00162</name>
</gene>
<dbReference type="Proteomes" id="UP000346198">
    <property type="component" value="Unassembled WGS sequence"/>
</dbReference>
<accession>A0A6C2UFB2</accession>
<dbReference type="EMBL" id="CAAHFH010000001">
    <property type="protein sequence ID" value="VGO18111.1"/>
    <property type="molecule type" value="Genomic_DNA"/>
</dbReference>
<evidence type="ECO:0000313" key="1">
    <source>
        <dbReference type="EMBL" id="VGO18111.1"/>
    </source>
</evidence>